<dbReference type="PANTHER" id="PTHR48475:SF2">
    <property type="entry name" value="RIBONUCLEASE H"/>
    <property type="match status" value="1"/>
</dbReference>
<dbReference type="AlphaFoldDB" id="A0A371HKI5"/>
<evidence type="ECO:0000313" key="2">
    <source>
        <dbReference type="Proteomes" id="UP000257109"/>
    </source>
</evidence>
<dbReference type="Proteomes" id="UP000257109">
    <property type="component" value="Unassembled WGS sequence"/>
</dbReference>
<comment type="caution">
    <text evidence="1">The sequence shown here is derived from an EMBL/GenBank/DDBJ whole genome shotgun (WGS) entry which is preliminary data.</text>
</comment>
<gene>
    <name evidence="1" type="ORF">CR513_13116</name>
</gene>
<sequence>MLIHIPREQNEKVDLLSKLASTQKGSFNRIVIQETLSRPTIKVVEVFCVVRQLSWMDPIINFLQNDQEAKYAIKEVHEGVCGMHIGGRALTSKITRVGYYLSTLKKYWLAFVKNVTNANAMQTCTKLPRSHFIQFYRLGLSTCGVSTS</sequence>
<proteinExistence type="predicted"/>
<dbReference type="PANTHER" id="PTHR48475">
    <property type="entry name" value="RIBONUCLEASE H"/>
    <property type="match status" value="1"/>
</dbReference>
<dbReference type="OrthoDB" id="1746168at2759"/>
<reference evidence="1" key="1">
    <citation type="submission" date="2018-05" db="EMBL/GenBank/DDBJ databases">
        <title>Draft genome of Mucuna pruriens seed.</title>
        <authorList>
            <person name="Nnadi N.E."/>
            <person name="Vos R."/>
            <person name="Hasami M.H."/>
            <person name="Devisetty U.K."/>
            <person name="Aguiy J.C."/>
        </authorList>
    </citation>
    <scope>NUCLEOTIDE SEQUENCE [LARGE SCALE GENOMIC DNA]</scope>
    <source>
        <strain evidence="1">JCA_2017</strain>
    </source>
</reference>
<evidence type="ECO:0008006" key="3">
    <source>
        <dbReference type="Google" id="ProtNLM"/>
    </source>
</evidence>
<feature type="non-terminal residue" evidence="1">
    <location>
        <position position="1"/>
    </location>
</feature>
<dbReference type="EMBL" id="QJKJ01002332">
    <property type="protein sequence ID" value="RDY03311.1"/>
    <property type="molecule type" value="Genomic_DNA"/>
</dbReference>
<protein>
    <recommendedName>
        <fullName evidence="3">RNase H type-1 domain-containing protein</fullName>
    </recommendedName>
</protein>
<accession>A0A371HKI5</accession>
<name>A0A371HKI5_MUCPR</name>
<evidence type="ECO:0000313" key="1">
    <source>
        <dbReference type="EMBL" id="RDY03311.1"/>
    </source>
</evidence>
<keyword evidence="2" id="KW-1185">Reference proteome</keyword>
<organism evidence="1 2">
    <name type="scientific">Mucuna pruriens</name>
    <name type="common">Velvet bean</name>
    <name type="synonym">Dolichos pruriens</name>
    <dbReference type="NCBI Taxonomy" id="157652"/>
    <lineage>
        <taxon>Eukaryota</taxon>
        <taxon>Viridiplantae</taxon>
        <taxon>Streptophyta</taxon>
        <taxon>Embryophyta</taxon>
        <taxon>Tracheophyta</taxon>
        <taxon>Spermatophyta</taxon>
        <taxon>Magnoliopsida</taxon>
        <taxon>eudicotyledons</taxon>
        <taxon>Gunneridae</taxon>
        <taxon>Pentapetalae</taxon>
        <taxon>rosids</taxon>
        <taxon>fabids</taxon>
        <taxon>Fabales</taxon>
        <taxon>Fabaceae</taxon>
        <taxon>Papilionoideae</taxon>
        <taxon>50 kb inversion clade</taxon>
        <taxon>NPAAA clade</taxon>
        <taxon>indigoferoid/millettioid clade</taxon>
        <taxon>Phaseoleae</taxon>
        <taxon>Mucuna</taxon>
    </lineage>
</organism>